<evidence type="ECO:0000256" key="4">
    <source>
        <dbReference type="ARBA" id="ARBA00029500"/>
    </source>
</evidence>
<sequence length="494" mass="56301">MGHNKGRFLGANMEKEFYARVFEEVLRLTNDGFIVVDANAIVIDINDSYSSFLGRKKEDIVGRPITDIIPNSKMADIMMNEYTEELVLHKYQTGYVKDSSNDFVLVSRTYVKDSNGNTIGGVAQVHFREQSVNTARRMIKEYNELEFLREQYQIFSESQLGVKDIIGKSDVILNKKREAIQASKTNFPVLITGESGTGKEVFARIIHYSGIRRNKPFICVNCAAIPSELLESELFGYEEGAFTGAKKGGRKGKFMQADGGTIFLDEIGDMPLLMQAKILRILQEKEVDTVGGNNPIPIDVRIISATRRNLEQMIIDGTFREDLYYRLNVINLHLPPLRSRVEDIPLLVQYFINRLNTEYKLNVEIDKKVLEAFCCHVWNGNVRELENVIKGAYAVCDGLEIVLSDLPVKFEAFMNDGLNKNRDITNNKDKIIQDIELGSVEEVHSIGSMKKYLMEKEKEIIISAYNRFNSVRKAAGYLGMSVPTFVRKWQMYRD</sequence>
<dbReference type="Gene3D" id="3.30.450.20">
    <property type="entry name" value="PAS domain"/>
    <property type="match status" value="1"/>
</dbReference>
<keyword evidence="3" id="KW-0067">ATP-binding</keyword>
<dbReference type="SUPFAM" id="SSF52540">
    <property type="entry name" value="P-loop containing nucleoside triphosphate hydrolases"/>
    <property type="match status" value="1"/>
</dbReference>
<dbReference type="Gene3D" id="1.10.8.60">
    <property type="match status" value="1"/>
</dbReference>
<dbReference type="FunFam" id="3.40.50.300:FF:000006">
    <property type="entry name" value="DNA-binding transcriptional regulator NtrC"/>
    <property type="match status" value="1"/>
</dbReference>
<dbReference type="SUPFAM" id="SSF46689">
    <property type="entry name" value="Homeodomain-like"/>
    <property type="match status" value="1"/>
</dbReference>
<dbReference type="InterPro" id="IPR027417">
    <property type="entry name" value="P-loop_NTPase"/>
</dbReference>
<proteinExistence type="predicted"/>
<feature type="domain" description="Sigma-54 factor interaction" evidence="5">
    <location>
        <begin position="165"/>
        <end position="394"/>
    </location>
</feature>
<dbReference type="InterPro" id="IPR025662">
    <property type="entry name" value="Sigma_54_int_dom_ATP-bd_1"/>
</dbReference>
<organism evidence="7 8">
    <name type="scientific">Lachnoanaerobaculum umeaense</name>
    <dbReference type="NCBI Taxonomy" id="617123"/>
    <lineage>
        <taxon>Bacteria</taxon>
        <taxon>Bacillati</taxon>
        <taxon>Bacillota</taxon>
        <taxon>Clostridia</taxon>
        <taxon>Lachnospirales</taxon>
        <taxon>Lachnospiraceae</taxon>
        <taxon>Lachnoanaerobaculum</taxon>
    </lineage>
</organism>
<dbReference type="PANTHER" id="PTHR32071">
    <property type="entry name" value="TRANSCRIPTIONAL REGULATORY PROTEIN"/>
    <property type="match status" value="1"/>
</dbReference>
<dbReference type="InterPro" id="IPR058031">
    <property type="entry name" value="AAA_lid_NorR"/>
</dbReference>
<dbReference type="SUPFAM" id="SSF55785">
    <property type="entry name" value="PYP-like sensor domain (PAS domain)"/>
    <property type="match status" value="1"/>
</dbReference>
<dbReference type="SMART" id="SM00382">
    <property type="entry name" value="AAA"/>
    <property type="match status" value="1"/>
</dbReference>
<dbReference type="InterPro" id="IPR009057">
    <property type="entry name" value="Homeodomain-like_sf"/>
</dbReference>
<accession>A0A385Q2Y6</accession>
<dbReference type="GO" id="GO:0003677">
    <property type="term" value="F:DNA binding"/>
    <property type="evidence" value="ECO:0007669"/>
    <property type="project" value="UniProtKB-KW"/>
</dbReference>
<keyword evidence="8" id="KW-1185">Reference proteome</keyword>
<dbReference type="InterPro" id="IPR025943">
    <property type="entry name" value="Sigma_54_int_dom_ATP-bd_2"/>
</dbReference>
<dbReference type="PROSITE" id="PS00676">
    <property type="entry name" value="SIGMA54_INTERACT_2"/>
    <property type="match status" value="1"/>
</dbReference>
<dbReference type="GO" id="GO:0005524">
    <property type="term" value="F:ATP binding"/>
    <property type="evidence" value="ECO:0007669"/>
    <property type="project" value="UniProtKB-KW"/>
</dbReference>
<dbReference type="InterPro" id="IPR030828">
    <property type="entry name" value="HTH_TyrR"/>
</dbReference>
<evidence type="ECO:0000259" key="5">
    <source>
        <dbReference type="PROSITE" id="PS50045"/>
    </source>
</evidence>
<dbReference type="Pfam" id="PF00989">
    <property type="entry name" value="PAS"/>
    <property type="match status" value="1"/>
</dbReference>
<dbReference type="InterPro" id="IPR003593">
    <property type="entry name" value="AAA+_ATPase"/>
</dbReference>
<dbReference type="PROSITE" id="PS50045">
    <property type="entry name" value="SIGMA54_INTERACT_4"/>
    <property type="match status" value="1"/>
</dbReference>
<keyword evidence="1" id="KW-0547">Nucleotide-binding</keyword>
<dbReference type="InterPro" id="IPR002078">
    <property type="entry name" value="Sigma_54_int"/>
</dbReference>
<protein>
    <recommendedName>
        <fullName evidence="4">HTH-type transcriptional regulatory protein TyrR</fullName>
    </recommendedName>
</protein>
<dbReference type="InterPro" id="IPR035965">
    <property type="entry name" value="PAS-like_dom_sf"/>
</dbReference>
<evidence type="ECO:0000313" key="8">
    <source>
        <dbReference type="Proteomes" id="UP000265562"/>
    </source>
</evidence>
<keyword evidence="2" id="KW-0058">Aromatic hydrocarbons catabolism</keyword>
<dbReference type="Pfam" id="PF00158">
    <property type="entry name" value="Sigma54_activat"/>
    <property type="match status" value="1"/>
</dbReference>
<reference evidence="7 8" key="1">
    <citation type="submission" date="2018-09" db="EMBL/GenBank/DDBJ databases">
        <title>Genome sequencing of Lachnoanaerobaculum umeaense DSM 23576.</title>
        <authorList>
            <person name="Kook J.-K."/>
            <person name="Park S.-N."/>
            <person name="Lim Y.K."/>
        </authorList>
    </citation>
    <scope>NUCLEOTIDE SEQUENCE [LARGE SCALE GENOMIC DNA]</scope>
    <source>
        <strain evidence="8">DSM 23576 \ CCUG 58757</strain>
    </source>
</reference>
<dbReference type="CDD" id="cd00130">
    <property type="entry name" value="PAS"/>
    <property type="match status" value="1"/>
</dbReference>
<dbReference type="Pfam" id="PF25601">
    <property type="entry name" value="AAA_lid_14"/>
    <property type="match status" value="1"/>
</dbReference>
<dbReference type="PROSITE" id="PS00675">
    <property type="entry name" value="SIGMA54_INTERACT_1"/>
    <property type="match status" value="1"/>
</dbReference>
<evidence type="ECO:0000256" key="1">
    <source>
        <dbReference type="ARBA" id="ARBA00022741"/>
    </source>
</evidence>
<dbReference type="SMART" id="SM00091">
    <property type="entry name" value="PAS"/>
    <property type="match status" value="1"/>
</dbReference>
<dbReference type="GO" id="GO:0006355">
    <property type="term" value="P:regulation of DNA-templated transcription"/>
    <property type="evidence" value="ECO:0007669"/>
    <property type="project" value="InterPro"/>
</dbReference>
<dbReference type="CDD" id="cd00009">
    <property type="entry name" value="AAA"/>
    <property type="match status" value="1"/>
</dbReference>
<evidence type="ECO:0000259" key="6">
    <source>
        <dbReference type="PROSITE" id="PS50112"/>
    </source>
</evidence>
<dbReference type="NCBIfam" id="TIGR00229">
    <property type="entry name" value="sensory_box"/>
    <property type="match status" value="1"/>
</dbReference>
<dbReference type="Gene3D" id="3.40.50.300">
    <property type="entry name" value="P-loop containing nucleotide triphosphate hydrolases"/>
    <property type="match status" value="1"/>
</dbReference>
<dbReference type="EMBL" id="CP032364">
    <property type="protein sequence ID" value="AYB00729.1"/>
    <property type="molecule type" value="Genomic_DNA"/>
</dbReference>
<name>A0A385Q2Y6_9FIRM</name>
<gene>
    <name evidence="7" type="ORF">D4A81_12785</name>
</gene>
<dbReference type="Proteomes" id="UP000265562">
    <property type="component" value="Chromosome"/>
</dbReference>
<dbReference type="KEGG" id="lua:D4A81_12785"/>
<dbReference type="InterPro" id="IPR013767">
    <property type="entry name" value="PAS_fold"/>
</dbReference>
<dbReference type="PANTHER" id="PTHR32071:SF57">
    <property type="entry name" value="C4-DICARBOXYLATE TRANSPORT TRANSCRIPTIONAL REGULATORY PROTEIN DCTD"/>
    <property type="match status" value="1"/>
</dbReference>
<dbReference type="PROSITE" id="PS50112">
    <property type="entry name" value="PAS"/>
    <property type="match status" value="1"/>
</dbReference>
<evidence type="ECO:0000313" key="7">
    <source>
        <dbReference type="EMBL" id="AYB00729.1"/>
    </source>
</evidence>
<dbReference type="AlphaFoldDB" id="A0A385Q2Y6"/>
<dbReference type="Gene3D" id="1.10.10.60">
    <property type="entry name" value="Homeodomain-like"/>
    <property type="match status" value="1"/>
</dbReference>
<dbReference type="Pfam" id="PF18024">
    <property type="entry name" value="HTH_50"/>
    <property type="match status" value="1"/>
</dbReference>
<dbReference type="InterPro" id="IPR000014">
    <property type="entry name" value="PAS"/>
</dbReference>
<evidence type="ECO:0000256" key="3">
    <source>
        <dbReference type="ARBA" id="ARBA00022840"/>
    </source>
</evidence>
<feature type="domain" description="PAS" evidence="6">
    <location>
        <begin position="18"/>
        <end position="69"/>
    </location>
</feature>
<evidence type="ECO:0000256" key="2">
    <source>
        <dbReference type="ARBA" id="ARBA00022797"/>
    </source>
</evidence>